<organism evidence="1 2">
    <name type="scientific">Rugamonas rubra</name>
    <dbReference type="NCBI Taxonomy" id="758825"/>
    <lineage>
        <taxon>Bacteria</taxon>
        <taxon>Pseudomonadati</taxon>
        <taxon>Pseudomonadota</taxon>
        <taxon>Betaproteobacteria</taxon>
        <taxon>Burkholderiales</taxon>
        <taxon>Oxalobacteraceae</taxon>
        <taxon>Telluria group</taxon>
        <taxon>Rugamonas</taxon>
    </lineage>
</organism>
<name>A0A1I4HPM5_9BURK</name>
<protein>
    <submittedName>
        <fullName evidence="1">Uncharacterized protein</fullName>
    </submittedName>
</protein>
<dbReference type="RefSeq" id="WP_093382309.1">
    <property type="nucleotide sequence ID" value="NZ_FOTW01000004.1"/>
</dbReference>
<dbReference type="AlphaFoldDB" id="A0A1I4HPM5"/>
<dbReference type="Proteomes" id="UP000199470">
    <property type="component" value="Unassembled WGS sequence"/>
</dbReference>
<dbReference type="OrthoDB" id="4251348at2"/>
<dbReference type="EMBL" id="FOTW01000004">
    <property type="protein sequence ID" value="SFL44248.1"/>
    <property type="molecule type" value="Genomic_DNA"/>
</dbReference>
<evidence type="ECO:0000313" key="1">
    <source>
        <dbReference type="EMBL" id="SFL44248.1"/>
    </source>
</evidence>
<sequence>MDHKGDNHIKELEKKISALSDALAHLGKGTSMQELLKIIRFPGYTTPAEFIFNVAILDSMQTQVVLLEKLGNDLLAGAKQVVQK</sequence>
<gene>
    <name evidence="1" type="ORF">SAMN02982985_00156</name>
</gene>
<keyword evidence="2" id="KW-1185">Reference proteome</keyword>
<accession>A0A1I4HPM5</accession>
<proteinExistence type="predicted"/>
<reference evidence="1 2" key="1">
    <citation type="submission" date="2016-10" db="EMBL/GenBank/DDBJ databases">
        <authorList>
            <person name="de Groot N.N."/>
        </authorList>
    </citation>
    <scope>NUCLEOTIDE SEQUENCE [LARGE SCALE GENOMIC DNA]</scope>
    <source>
        <strain evidence="1 2">ATCC 43154</strain>
    </source>
</reference>
<evidence type="ECO:0000313" key="2">
    <source>
        <dbReference type="Proteomes" id="UP000199470"/>
    </source>
</evidence>